<protein>
    <recommendedName>
        <fullName evidence="3">RNA polymerase sigma-70 region 4 domain-containing protein</fullName>
    </recommendedName>
</protein>
<dbReference type="AlphaFoldDB" id="A0A3T0HV80"/>
<sequence>MILADLATAIDCAGLTSRQRLALQLVFIDDLTQEDAGIALGRLTGKQSSKQTVNRLVKVALSKVARVFEAWARRGEGYSLGINEMEAK</sequence>
<dbReference type="EMBL" id="CP022572">
    <property type="protein sequence ID" value="AZU61052.1"/>
    <property type="molecule type" value="Genomic_DNA"/>
</dbReference>
<keyword evidence="2" id="KW-1185">Reference proteome</keyword>
<reference evidence="1 2" key="1">
    <citation type="submission" date="2017-07" db="EMBL/GenBank/DDBJ databases">
        <title>The complete genome sequence of Bacillus mesonae strain H20-5, an efficient strain improving plant abiotic stress resistance.</title>
        <authorList>
            <person name="Kim S.Y."/>
            <person name="Song H."/>
            <person name="Sang M.K."/>
            <person name="Weon H.-Y."/>
            <person name="Song J."/>
        </authorList>
    </citation>
    <scope>NUCLEOTIDE SEQUENCE [LARGE SCALE GENOMIC DNA]</scope>
    <source>
        <strain evidence="1 2">H20-5</strain>
    </source>
</reference>
<evidence type="ECO:0008006" key="3">
    <source>
        <dbReference type="Google" id="ProtNLM"/>
    </source>
</evidence>
<dbReference type="Proteomes" id="UP000282892">
    <property type="component" value="Chromosome"/>
</dbReference>
<dbReference type="InterPro" id="IPR036388">
    <property type="entry name" value="WH-like_DNA-bd_sf"/>
</dbReference>
<gene>
    <name evidence="1" type="ORF">CHR53_07180</name>
</gene>
<accession>A0A3T0HV80</accession>
<evidence type="ECO:0000313" key="2">
    <source>
        <dbReference type="Proteomes" id="UP000282892"/>
    </source>
</evidence>
<dbReference type="SUPFAM" id="SSF88659">
    <property type="entry name" value="Sigma3 and sigma4 domains of RNA polymerase sigma factors"/>
    <property type="match status" value="1"/>
</dbReference>
<organism evidence="1 2">
    <name type="scientific">Neobacillus mesonae</name>
    <dbReference type="NCBI Taxonomy" id="1193713"/>
    <lineage>
        <taxon>Bacteria</taxon>
        <taxon>Bacillati</taxon>
        <taxon>Bacillota</taxon>
        <taxon>Bacilli</taxon>
        <taxon>Bacillales</taxon>
        <taxon>Bacillaceae</taxon>
        <taxon>Neobacillus</taxon>
    </lineage>
</organism>
<dbReference type="InterPro" id="IPR013324">
    <property type="entry name" value="RNA_pol_sigma_r3/r4-like"/>
</dbReference>
<dbReference type="KEGG" id="nmk:CHR53_07180"/>
<proteinExistence type="predicted"/>
<dbReference type="Gene3D" id="1.10.10.10">
    <property type="entry name" value="Winged helix-like DNA-binding domain superfamily/Winged helix DNA-binding domain"/>
    <property type="match status" value="1"/>
</dbReference>
<evidence type="ECO:0000313" key="1">
    <source>
        <dbReference type="EMBL" id="AZU61052.1"/>
    </source>
</evidence>
<name>A0A3T0HV80_9BACI</name>